<dbReference type="EMBL" id="CALNXK010000148">
    <property type="protein sequence ID" value="CAH3169169.1"/>
    <property type="molecule type" value="Genomic_DNA"/>
</dbReference>
<evidence type="ECO:0000313" key="2">
    <source>
        <dbReference type="Proteomes" id="UP001159405"/>
    </source>
</evidence>
<organism evidence="1 2">
    <name type="scientific">Porites lobata</name>
    <dbReference type="NCBI Taxonomy" id="104759"/>
    <lineage>
        <taxon>Eukaryota</taxon>
        <taxon>Metazoa</taxon>
        <taxon>Cnidaria</taxon>
        <taxon>Anthozoa</taxon>
        <taxon>Hexacorallia</taxon>
        <taxon>Scleractinia</taxon>
        <taxon>Fungiina</taxon>
        <taxon>Poritidae</taxon>
        <taxon>Porites</taxon>
    </lineage>
</organism>
<accession>A0ABN8QS59</accession>
<proteinExistence type="predicted"/>
<protein>
    <submittedName>
        <fullName evidence="1">Uncharacterized protein</fullName>
    </submittedName>
</protein>
<name>A0ABN8QS59_9CNID</name>
<evidence type="ECO:0000313" key="1">
    <source>
        <dbReference type="EMBL" id="CAH3169169.1"/>
    </source>
</evidence>
<dbReference type="Proteomes" id="UP001159405">
    <property type="component" value="Unassembled WGS sequence"/>
</dbReference>
<gene>
    <name evidence="1" type="ORF">PLOB_00009638</name>
</gene>
<keyword evidence="2" id="KW-1185">Reference proteome</keyword>
<sequence>MVRRWSRSVSNFYALIGQNVTAIFNSTVETSLLELLGVSRVLRNEKVNAISTLASRQELLAVLTPLLPQAKMLLVPIADVEPSIEGDLAARELTRMDFDFLHAGLALSNGTFKGRLEAYNQDLVMWMCFEGEVQFP</sequence>
<reference evidence="1 2" key="1">
    <citation type="submission" date="2022-05" db="EMBL/GenBank/DDBJ databases">
        <authorList>
            <consortium name="Genoscope - CEA"/>
            <person name="William W."/>
        </authorList>
    </citation>
    <scope>NUCLEOTIDE SEQUENCE [LARGE SCALE GENOMIC DNA]</scope>
</reference>
<comment type="caution">
    <text evidence="1">The sequence shown here is derived from an EMBL/GenBank/DDBJ whole genome shotgun (WGS) entry which is preliminary data.</text>
</comment>